<sequence>MNYYQMFEMDDSCLVAFFDKDKEIGSISIPEDLSQQIHEWIESGIDMTFPLECGNKVRDLRIERRILSFDFEGIYFFQQQESL</sequence>
<dbReference type="EMBL" id="PEZX01000005">
    <property type="protein sequence ID" value="PIS07250.1"/>
    <property type="molecule type" value="Genomic_DNA"/>
</dbReference>
<protein>
    <submittedName>
        <fullName evidence="1">Uncharacterized protein</fullName>
    </submittedName>
</protein>
<evidence type="ECO:0000313" key="1">
    <source>
        <dbReference type="EMBL" id="PIS07250.1"/>
    </source>
</evidence>
<organism evidence="1 2">
    <name type="scientific">Candidatus Berkelbacteria bacterium CG10_big_fil_rev_8_21_14_0_10_43_14</name>
    <dbReference type="NCBI Taxonomy" id="1974515"/>
    <lineage>
        <taxon>Bacteria</taxon>
        <taxon>Candidatus Berkelbacteria</taxon>
    </lineage>
</organism>
<proteinExistence type="predicted"/>
<dbReference type="Proteomes" id="UP000231162">
    <property type="component" value="Unassembled WGS sequence"/>
</dbReference>
<evidence type="ECO:0000313" key="2">
    <source>
        <dbReference type="Proteomes" id="UP000231162"/>
    </source>
</evidence>
<accession>A0A2M6RB57</accession>
<gene>
    <name evidence="1" type="ORF">COT79_00235</name>
</gene>
<comment type="caution">
    <text evidence="1">The sequence shown here is derived from an EMBL/GenBank/DDBJ whole genome shotgun (WGS) entry which is preliminary data.</text>
</comment>
<name>A0A2M6RB57_9BACT</name>
<dbReference type="AlphaFoldDB" id="A0A2M6RB57"/>
<reference evidence="2" key="1">
    <citation type="submission" date="2017-09" db="EMBL/GenBank/DDBJ databases">
        <title>Depth-based differentiation of microbial function through sediment-hosted aquifers and enrichment of novel symbionts in the deep terrestrial subsurface.</title>
        <authorList>
            <person name="Probst A.J."/>
            <person name="Ladd B."/>
            <person name="Jarett J.K."/>
            <person name="Geller-Mcgrath D.E."/>
            <person name="Sieber C.M.K."/>
            <person name="Emerson J.B."/>
            <person name="Anantharaman K."/>
            <person name="Thomas B.C."/>
            <person name="Malmstrom R."/>
            <person name="Stieglmeier M."/>
            <person name="Klingl A."/>
            <person name="Woyke T."/>
            <person name="Ryan C.M."/>
            <person name="Banfield J.F."/>
        </authorList>
    </citation>
    <scope>NUCLEOTIDE SEQUENCE [LARGE SCALE GENOMIC DNA]</scope>
</reference>